<name>A0A3D8VEV5_9GAMM</name>
<organism evidence="1 2">
    <name type="scientific">Lysobacter soli</name>
    <dbReference type="NCBI Taxonomy" id="453783"/>
    <lineage>
        <taxon>Bacteria</taxon>
        <taxon>Pseudomonadati</taxon>
        <taxon>Pseudomonadota</taxon>
        <taxon>Gammaproteobacteria</taxon>
        <taxon>Lysobacterales</taxon>
        <taxon>Lysobacteraceae</taxon>
        <taxon>Lysobacter</taxon>
    </lineage>
</organism>
<proteinExistence type="predicted"/>
<reference evidence="1 2" key="1">
    <citation type="submission" date="2018-08" db="EMBL/GenBank/DDBJ databases">
        <title>Lysobacter soli KCTC 22011, whole genome shotgun sequence.</title>
        <authorList>
            <person name="Zhang X."/>
            <person name="Feng G."/>
            <person name="Zhu H."/>
        </authorList>
    </citation>
    <scope>NUCLEOTIDE SEQUENCE [LARGE SCALE GENOMIC DNA]</scope>
    <source>
        <strain evidence="1 2">KCTC 22011</strain>
    </source>
</reference>
<gene>
    <name evidence="1" type="ORF">DX912_08015</name>
</gene>
<sequence length="328" mass="36346">MTLLVTGSAGHLGEGLMRQLRATGRDAVGIDIKPSAFTDHVGSITDRDFVRRRMKGVRAVVHAATLHKPHVATHPHQDFIDTNISGTLVLLEEALAANVESFVFTSTTSTFGAALTPAMGEPAAWINEDVAPIPKNIYGVTKLSAEQLCELFHRKRRLPVLVLRTSRFFPEPDDSIDVRNGFSTANAQANELLYRRVDIADAVDAHLLAVERAKAIGFGRYIISSTTPFTREDLPELRRDPATVLARHFPEAPALYASRGWRMFPQIDRVYDNARAREQLGWQPKYDFARVLDALRSGEDFRSPLAEAVGSKGYHDVVFEDGPYPVVS</sequence>
<dbReference type="SUPFAM" id="SSF51735">
    <property type="entry name" value="NAD(P)-binding Rossmann-fold domains"/>
    <property type="match status" value="1"/>
</dbReference>
<evidence type="ECO:0000313" key="1">
    <source>
        <dbReference type="EMBL" id="RDY67845.1"/>
    </source>
</evidence>
<dbReference type="InterPro" id="IPR001509">
    <property type="entry name" value="Epimerase_deHydtase"/>
</dbReference>
<dbReference type="PANTHER" id="PTHR43245">
    <property type="entry name" value="BIFUNCTIONAL POLYMYXIN RESISTANCE PROTEIN ARNA"/>
    <property type="match status" value="1"/>
</dbReference>
<dbReference type="Pfam" id="PF01370">
    <property type="entry name" value="Epimerase"/>
    <property type="match status" value="1"/>
</dbReference>
<accession>A0A3D8VEV5</accession>
<dbReference type="RefSeq" id="WP_115841968.1">
    <property type="nucleotide sequence ID" value="NZ_CP046603.1"/>
</dbReference>
<dbReference type="Proteomes" id="UP000256829">
    <property type="component" value="Unassembled WGS sequence"/>
</dbReference>
<comment type="caution">
    <text evidence="1">The sequence shown here is derived from an EMBL/GenBank/DDBJ whole genome shotgun (WGS) entry which is preliminary data.</text>
</comment>
<dbReference type="InterPro" id="IPR036291">
    <property type="entry name" value="NAD(P)-bd_dom_sf"/>
</dbReference>
<dbReference type="Gene3D" id="3.40.50.720">
    <property type="entry name" value="NAD(P)-binding Rossmann-like Domain"/>
    <property type="match status" value="1"/>
</dbReference>
<evidence type="ECO:0000313" key="2">
    <source>
        <dbReference type="Proteomes" id="UP000256829"/>
    </source>
</evidence>
<dbReference type="OrthoDB" id="9801056at2"/>
<keyword evidence="2" id="KW-1185">Reference proteome</keyword>
<dbReference type="AlphaFoldDB" id="A0A3D8VEV5"/>
<dbReference type="EMBL" id="QTJR01000004">
    <property type="protein sequence ID" value="RDY67845.1"/>
    <property type="molecule type" value="Genomic_DNA"/>
</dbReference>
<protein>
    <submittedName>
        <fullName evidence="1">NAD(P)-dependent oxidoreductase</fullName>
    </submittedName>
</protein>
<dbReference type="InterPro" id="IPR050177">
    <property type="entry name" value="Lipid_A_modif_metabolic_enz"/>
</dbReference>
<dbReference type="PANTHER" id="PTHR43245:SF54">
    <property type="entry name" value="BLL0593 PROTEIN"/>
    <property type="match status" value="1"/>
</dbReference>